<organism evidence="6 7">
    <name type="scientific">Vibrio owensii CAIM 1854 = LMG 25443</name>
    <dbReference type="NCBI Taxonomy" id="1229493"/>
    <lineage>
        <taxon>Bacteria</taxon>
        <taxon>Pseudomonadati</taxon>
        <taxon>Pseudomonadota</taxon>
        <taxon>Gammaproteobacteria</taxon>
        <taxon>Vibrionales</taxon>
        <taxon>Vibrionaceae</taxon>
        <taxon>Vibrio</taxon>
    </lineage>
</organism>
<dbReference type="PATRIC" id="fig|1229493.5.peg.1629"/>
<keyword evidence="1" id="KW-0547">Nucleotide-binding</keyword>
<feature type="domain" description="UvrD-like helicase C-terminal" evidence="5">
    <location>
        <begin position="383"/>
        <end position="443"/>
    </location>
</feature>
<accession>A0A0C1Z9A9</accession>
<dbReference type="InterPro" id="IPR027417">
    <property type="entry name" value="P-loop_NTPase"/>
</dbReference>
<dbReference type="RefSeq" id="WP_020197679.1">
    <property type="nucleotide sequence ID" value="NZ_BAOH01000133.1"/>
</dbReference>
<dbReference type="GO" id="GO:0016787">
    <property type="term" value="F:hydrolase activity"/>
    <property type="evidence" value="ECO:0007669"/>
    <property type="project" value="UniProtKB-KW"/>
</dbReference>
<reference evidence="6 7" key="1">
    <citation type="submission" date="2014-07" db="EMBL/GenBank/DDBJ databases">
        <title>Unique and conserved regions in Vibrio harveyi and related species in comparison with the shrimp pathogen Vibrio harveyi CAIM 1792.</title>
        <authorList>
            <person name="Espinoza-Valles I."/>
            <person name="Vora G."/>
            <person name="Leekitcharoenphon P."/>
            <person name="Ussery D."/>
            <person name="Hoj L."/>
            <person name="Gomez-Gil B."/>
        </authorList>
    </citation>
    <scope>NUCLEOTIDE SEQUENCE [LARGE SCALE GENOMIC DNA]</scope>
    <source>
        <strain evidence="7">CAIM 1854 / LMG 25443</strain>
    </source>
</reference>
<gene>
    <name evidence="6" type="ORF">H735_12600</name>
</gene>
<comment type="caution">
    <text evidence="6">The sequence shown here is derived from an EMBL/GenBank/DDBJ whole genome shotgun (WGS) entry which is preliminary data.</text>
</comment>
<keyword evidence="4" id="KW-0067">ATP-binding</keyword>
<dbReference type="AlphaFoldDB" id="A0A0C1Z9A9"/>
<evidence type="ECO:0000313" key="7">
    <source>
        <dbReference type="Proteomes" id="UP000031586"/>
    </source>
</evidence>
<evidence type="ECO:0000256" key="3">
    <source>
        <dbReference type="ARBA" id="ARBA00022806"/>
    </source>
</evidence>
<sequence length="466" mass="53637">MESLRSVNLTPEQRKLALNTKPMNRVIRGAAGSGKTTSALFLLKVGLLHYKTMKRRIGDTTPIRAVVITFNKTLKAYVESLAQEIADDVEVEVVHLAKYMMDNYPYLKDHSLRITPVKMNIPADVFEKSPLSYEHTLNEIEYILGRYRHDELEQYIELESPNRTDEYSTNRDMRRDFIEHAVKPYVDFKESNNFVDLNDLAQYFIANKVDSFEVLIADECQDFSANDLRAIINQLSEDSFGTFVIDTAQKIYKRTFTWKEVGLNIRPENSFRLATNYRNTKEIAHFATSLLASVKLDQDSTLPDNSDCEAGGDLPTIFQGKFRDQLGFAVRYIKENIDLKKETVAFLHRKGYGYFNFLRDELRREGLSFCEITSQSSWPEGTENIALSTLHSVKGLEFDHVFMLGLEDEHFSYLNHGDDGYQEACRLVAMGITRAKQTVMLGYKLETKPLFIDDFSSDTYHLERGE</sequence>
<dbReference type="PANTHER" id="PTHR11070:SF45">
    <property type="entry name" value="DNA 3'-5' HELICASE"/>
    <property type="match status" value="1"/>
</dbReference>
<evidence type="ECO:0000259" key="5">
    <source>
        <dbReference type="Pfam" id="PF13361"/>
    </source>
</evidence>
<dbReference type="Gene3D" id="3.40.50.300">
    <property type="entry name" value="P-loop containing nucleotide triphosphate hydrolases"/>
    <property type="match status" value="2"/>
</dbReference>
<name>A0A0C1Z9A9_9VIBR</name>
<evidence type="ECO:0000313" key="6">
    <source>
        <dbReference type="EMBL" id="KIF52739.1"/>
    </source>
</evidence>
<dbReference type="EMBL" id="JPRD01000019">
    <property type="protein sequence ID" value="KIF52739.1"/>
    <property type="molecule type" value="Genomic_DNA"/>
</dbReference>
<dbReference type="GO" id="GO:0000725">
    <property type="term" value="P:recombinational repair"/>
    <property type="evidence" value="ECO:0007669"/>
    <property type="project" value="TreeGrafter"/>
</dbReference>
<dbReference type="InterPro" id="IPR014017">
    <property type="entry name" value="DNA_helicase_UvrD-like_C"/>
</dbReference>
<dbReference type="GO" id="GO:0005524">
    <property type="term" value="F:ATP binding"/>
    <property type="evidence" value="ECO:0007669"/>
    <property type="project" value="UniProtKB-KW"/>
</dbReference>
<dbReference type="Pfam" id="PF13361">
    <property type="entry name" value="UvrD_C"/>
    <property type="match status" value="1"/>
</dbReference>
<evidence type="ECO:0000256" key="1">
    <source>
        <dbReference type="ARBA" id="ARBA00022741"/>
    </source>
</evidence>
<dbReference type="GO" id="GO:0003677">
    <property type="term" value="F:DNA binding"/>
    <property type="evidence" value="ECO:0007669"/>
    <property type="project" value="InterPro"/>
</dbReference>
<dbReference type="PANTHER" id="PTHR11070">
    <property type="entry name" value="UVRD / RECB / PCRA DNA HELICASE FAMILY MEMBER"/>
    <property type="match status" value="1"/>
</dbReference>
<evidence type="ECO:0000256" key="2">
    <source>
        <dbReference type="ARBA" id="ARBA00022801"/>
    </source>
</evidence>
<dbReference type="InterPro" id="IPR000212">
    <property type="entry name" value="DNA_helicase_UvrD/REP"/>
</dbReference>
<dbReference type="GO" id="GO:0043138">
    <property type="term" value="F:3'-5' DNA helicase activity"/>
    <property type="evidence" value="ECO:0007669"/>
    <property type="project" value="TreeGrafter"/>
</dbReference>
<proteinExistence type="predicted"/>
<dbReference type="GO" id="GO:0005829">
    <property type="term" value="C:cytosol"/>
    <property type="evidence" value="ECO:0007669"/>
    <property type="project" value="TreeGrafter"/>
</dbReference>
<dbReference type="Proteomes" id="UP000031586">
    <property type="component" value="Unassembled WGS sequence"/>
</dbReference>
<keyword evidence="2" id="KW-0378">Hydrolase</keyword>
<protein>
    <recommendedName>
        <fullName evidence="5">UvrD-like helicase C-terminal domain-containing protein</fullName>
    </recommendedName>
</protein>
<dbReference type="SUPFAM" id="SSF52540">
    <property type="entry name" value="P-loop containing nucleoside triphosphate hydrolases"/>
    <property type="match status" value="1"/>
</dbReference>
<evidence type="ECO:0000256" key="4">
    <source>
        <dbReference type="ARBA" id="ARBA00022840"/>
    </source>
</evidence>
<keyword evidence="3" id="KW-0347">Helicase</keyword>